<comment type="similarity">
    <text evidence="2">Belongs to the bacterial solute-binding protein 5 family.</text>
</comment>
<dbReference type="Pfam" id="PF00496">
    <property type="entry name" value="SBP_bac_5"/>
    <property type="match status" value="1"/>
</dbReference>
<dbReference type="PANTHER" id="PTHR30290">
    <property type="entry name" value="PERIPLASMIC BINDING COMPONENT OF ABC TRANSPORTER"/>
    <property type="match status" value="1"/>
</dbReference>
<comment type="subcellular location">
    <subcellularLocation>
        <location evidence="1">Periplasm</location>
    </subcellularLocation>
</comment>
<dbReference type="CDD" id="cd00995">
    <property type="entry name" value="PBP2_NikA_DppA_OppA_like"/>
    <property type="match status" value="1"/>
</dbReference>
<protein>
    <submittedName>
        <fullName evidence="6">ABC transporter substrate-binding protein</fullName>
    </submittedName>
</protein>
<dbReference type="PANTHER" id="PTHR30290:SF10">
    <property type="entry name" value="PERIPLASMIC OLIGOPEPTIDE-BINDING PROTEIN-RELATED"/>
    <property type="match status" value="1"/>
</dbReference>
<accession>A0ABN6NZ49</accession>
<proteinExistence type="inferred from homology"/>
<dbReference type="Gene3D" id="3.40.190.10">
    <property type="entry name" value="Periplasmic binding protein-like II"/>
    <property type="match status" value="1"/>
</dbReference>
<evidence type="ECO:0000313" key="7">
    <source>
        <dbReference type="Proteomes" id="UP000831327"/>
    </source>
</evidence>
<reference evidence="6 7" key="1">
    <citation type="journal article" date="2016" name="Microbes Environ.">
        <title>Phylogenetically diverse aerobic anoxygenic phototrophic bacteria isolated from epilithic biofilms in Tama river, Japan.</title>
        <authorList>
            <person name="Hirose S."/>
            <person name="Matsuura K."/>
            <person name="Haruta S."/>
        </authorList>
    </citation>
    <scope>NUCLEOTIDE SEQUENCE [LARGE SCALE GENOMIC DNA]</scope>
    <source>
        <strain evidence="6 7">S08</strain>
    </source>
</reference>
<dbReference type="InterPro" id="IPR039424">
    <property type="entry name" value="SBP_5"/>
</dbReference>
<dbReference type="PIRSF" id="PIRSF002741">
    <property type="entry name" value="MppA"/>
    <property type="match status" value="1"/>
</dbReference>
<keyword evidence="3" id="KW-0813">Transport</keyword>
<evidence type="ECO:0000256" key="4">
    <source>
        <dbReference type="ARBA" id="ARBA00022729"/>
    </source>
</evidence>
<dbReference type="InterPro" id="IPR000914">
    <property type="entry name" value="SBP_5_dom"/>
</dbReference>
<name>A0ABN6NZ49_9PROT</name>
<evidence type="ECO:0000256" key="3">
    <source>
        <dbReference type="ARBA" id="ARBA00022448"/>
    </source>
</evidence>
<dbReference type="Gene3D" id="3.90.76.10">
    <property type="entry name" value="Dipeptide-binding Protein, Domain 1"/>
    <property type="match status" value="1"/>
</dbReference>
<dbReference type="InterPro" id="IPR030678">
    <property type="entry name" value="Peptide/Ni-bd"/>
</dbReference>
<dbReference type="Gene3D" id="3.10.105.10">
    <property type="entry name" value="Dipeptide-binding Protein, Domain 3"/>
    <property type="match status" value="1"/>
</dbReference>
<feature type="domain" description="Solute-binding protein family 5" evidence="5">
    <location>
        <begin position="48"/>
        <end position="380"/>
    </location>
</feature>
<evidence type="ECO:0000259" key="5">
    <source>
        <dbReference type="Pfam" id="PF00496"/>
    </source>
</evidence>
<dbReference type="RefSeq" id="WP_244458941.1">
    <property type="nucleotide sequence ID" value="NZ_AP025637.1"/>
</dbReference>
<dbReference type="SUPFAM" id="SSF53850">
    <property type="entry name" value="Periplasmic binding protein-like II"/>
    <property type="match status" value="1"/>
</dbReference>
<evidence type="ECO:0000313" key="6">
    <source>
        <dbReference type="EMBL" id="BDG71695.1"/>
    </source>
</evidence>
<keyword evidence="4" id="KW-0732">Signal</keyword>
<keyword evidence="7" id="KW-1185">Reference proteome</keyword>
<evidence type="ECO:0000256" key="2">
    <source>
        <dbReference type="ARBA" id="ARBA00005695"/>
    </source>
</evidence>
<evidence type="ECO:0000256" key="1">
    <source>
        <dbReference type="ARBA" id="ARBA00004418"/>
    </source>
</evidence>
<gene>
    <name evidence="6" type="ORF">Rmf_16240</name>
</gene>
<organism evidence="6 7">
    <name type="scientific">Roseomonas fluvialis</name>
    <dbReference type="NCBI Taxonomy" id="1750527"/>
    <lineage>
        <taxon>Bacteria</taxon>
        <taxon>Pseudomonadati</taxon>
        <taxon>Pseudomonadota</taxon>
        <taxon>Alphaproteobacteria</taxon>
        <taxon>Acetobacterales</taxon>
        <taxon>Roseomonadaceae</taxon>
        <taxon>Roseomonas</taxon>
    </lineage>
</organism>
<dbReference type="Proteomes" id="UP000831327">
    <property type="component" value="Chromosome"/>
</dbReference>
<dbReference type="EMBL" id="AP025637">
    <property type="protein sequence ID" value="BDG71695.1"/>
    <property type="molecule type" value="Genomic_DNA"/>
</dbReference>
<sequence length="471" mass="51387">MNRALRLLLNHEHTSLHPNTYEADSSAATVILKLACPSLLRFDHDMRLQPDLAEAWEASPDQRRFTFRLRPGLTFHNGRVLDAAAAAACLRRMLDPRNITPQHADYEGLSAIDVLDARTLAIGFDEPATDFLASLAWRTYIVDDCAVQPVGAGPYEVTAWQHGHAVHLRKFRGHYAADRYAVPAIEIRWAPHPEQRIAAIEAGTADIVETVPQKAAPNLVARGLIETRGVHSPRKTVIAFRASAPPFDDVRVRCAVALAVDRDAIRERFLGGHGRALNGLLPADDPFGIDLPAWPLDREGARALLRDAGHGGGLRLRVAHTAMPPVPGVAAQVAADLAEVGITLDLRGYEDPPWWPAVYLRGDWQMAFQGASARPHPHIMFRRDLHTGGAFNPGGYANPALDALVAQARRCLDPEAQRDLYARAQRLVHEDVAVLPLYAADVLSGVRPGLRGFAAHPLGYIELAGVTLDAG</sequence>